<comment type="caution">
    <text evidence="5">The sequence shown here is derived from an EMBL/GenBank/DDBJ whole genome shotgun (WGS) entry which is preliminary data.</text>
</comment>
<evidence type="ECO:0000256" key="3">
    <source>
        <dbReference type="ARBA" id="ARBA00023242"/>
    </source>
</evidence>
<dbReference type="Pfam" id="PF08424">
    <property type="entry name" value="NRDE-2"/>
    <property type="match status" value="1"/>
</dbReference>
<comment type="similarity">
    <text evidence="2">Belongs to the NRDE2 family.</text>
</comment>
<dbReference type="Proteomes" id="UP000824782">
    <property type="component" value="Unassembled WGS sequence"/>
</dbReference>
<dbReference type="InterPro" id="IPR003107">
    <property type="entry name" value="HAT"/>
</dbReference>
<evidence type="ECO:0000256" key="1">
    <source>
        <dbReference type="ARBA" id="ARBA00004123"/>
    </source>
</evidence>
<dbReference type="AlphaFoldDB" id="A0AAV7ASX4"/>
<dbReference type="FunFam" id="1.25.40.10:FF:000185">
    <property type="entry name" value="NRDE-2, necessary for RNA interference, domain-containing"/>
    <property type="match status" value="1"/>
</dbReference>
<dbReference type="SUPFAM" id="SSF48452">
    <property type="entry name" value="TPR-like"/>
    <property type="match status" value="1"/>
</dbReference>
<accession>A0AAV7ASX4</accession>
<dbReference type="GO" id="GO:1902369">
    <property type="term" value="P:negative regulation of RNA catabolic process"/>
    <property type="evidence" value="ECO:0007669"/>
    <property type="project" value="TreeGrafter"/>
</dbReference>
<dbReference type="PANTHER" id="PTHR13471:SF0">
    <property type="entry name" value="NUCLEAR EXOSOME REGULATOR NRDE2"/>
    <property type="match status" value="1"/>
</dbReference>
<evidence type="ECO:0008006" key="7">
    <source>
        <dbReference type="Google" id="ProtNLM"/>
    </source>
</evidence>
<dbReference type="Gene3D" id="1.25.40.10">
    <property type="entry name" value="Tetratricopeptide repeat domain"/>
    <property type="match status" value="2"/>
</dbReference>
<dbReference type="GO" id="GO:0006396">
    <property type="term" value="P:RNA processing"/>
    <property type="evidence" value="ECO:0007669"/>
    <property type="project" value="InterPro"/>
</dbReference>
<feature type="compositionally biased region" description="Basic residues" evidence="4">
    <location>
        <begin position="77"/>
        <end position="95"/>
    </location>
</feature>
<dbReference type="PANTHER" id="PTHR13471">
    <property type="entry name" value="TETRATRICOPEPTIDE-LIKE HELICAL"/>
    <property type="match status" value="1"/>
</dbReference>
<sequence>MALFPAFAGCSSAGASEEIDLDWLNNQSFRTEAALSLHQRTQSETTSTHPESPPSSNGPNRQTQSLSESSDSETEKRRKRSKKKKKKHKKHKKRKGGSENDDEHDIRDLKTCQPVGAVREAIQVSAADRSICHDEAQAATEGAFRIDKKPDPANWEYKSLYRGDIVRYKRRGHSCLGIDPKKQQIVWEDASNKKTTQKKPDRYYSRVAVQTLQAKAESVSCTKDGADSTSSGFIAVKDWEPETTASSNAPTSWVNPLGVYDSSTSMWLQGKGGPESKSPKLEPRETSVLNRVEDYNRRVRENPGDIKTWMEFVSFQDELIHQPSMYSTSESEMDSHRMSLRMVLEKKLSILERAIESNPSCTELKLARLQLCAEFWENAALSKEWQKLIFLHPNDPQLWKKYLQFCQSQFSTFSVSKVNAIYGKCLSTLSAVHDGSMLSHPAIPGTEHSMFNIFLQQCHFLRQAGHCEKAVALFQALMDFTFYKPDSVKNMTTKEQVDFFEPFWDSGEPRFGEKGAKGWNSWMRQQERGGWVVINNLGEEEDDEADEDIDIKDKSRPRSEIWLNMECTREARHWIPWRPDPTKKQTEEDCDDPERQVLFDDLGPSMFKIASAELKLQLVFSFLQFLGVPCDSRPPSTSLYLYLDDPSIFDNTCFYERLLTSSELPLSGVIAVGHIDTMSRGRVQIGHYKEGERFIQDIFQSAMSFFTVGEKMKLSVCWLHYEITKVVRCLQQKNKKRLKSQGKRSKRLAKGLLKETANRNSLPLWKEYALLEWLLGNTEEARKVFDAAIGLAGSQGLKDQTLQSLCLLYAELEVESGTEAGHEAASRAVHILTSLAESSPYVPYKGQVPAVSILKARKAYERVLEDSLNLSAGSDLVTLPGCLALFQYLTVGIDSAVAVFRQVSESLTSPAGECDEAQGYRSPLQSVTVMHTNLLKYHMKNNVYSRTPLRETLMAALQLYPHDVTLWKSYIQSESKSHNSNKTRRFIDSVRRVAGALEPYLFAIQAEVGRKNLVESVQRGNMVDVHTFMPETGLSNRIKALFERGLNTEQGSRCLLLWRMYLHFMVLYLDAVEYFPDQLQEIIDLMTEKELRVRLPPEELDLLLED</sequence>
<dbReference type="InterPro" id="IPR011990">
    <property type="entry name" value="TPR-like_helical_dom_sf"/>
</dbReference>
<comment type="subcellular location">
    <subcellularLocation>
        <location evidence="1">Nucleus</location>
    </subcellularLocation>
</comment>
<dbReference type="EMBL" id="WNYA01000007">
    <property type="protein sequence ID" value="KAG8561893.1"/>
    <property type="molecule type" value="Genomic_DNA"/>
</dbReference>
<reference evidence="5" key="1">
    <citation type="thesis" date="2020" institute="ProQuest LLC" country="789 East Eisenhower Parkway, Ann Arbor, MI, USA">
        <title>Comparative Genomics and Chromosome Evolution.</title>
        <authorList>
            <person name="Mudd A.B."/>
        </authorList>
    </citation>
    <scope>NUCLEOTIDE SEQUENCE</scope>
    <source>
        <strain evidence="5">237g6f4</strain>
        <tissue evidence="5">Blood</tissue>
    </source>
</reference>
<dbReference type="GO" id="GO:0071013">
    <property type="term" value="C:catalytic step 2 spliceosome"/>
    <property type="evidence" value="ECO:0007669"/>
    <property type="project" value="TreeGrafter"/>
</dbReference>
<dbReference type="InterPro" id="IPR013633">
    <property type="entry name" value="NRDE-2"/>
</dbReference>
<feature type="region of interest" description="Disordered" evidence="4">
    <location>
        <begin position="34"/>
        <end position="107"/>
    </location>
</feature>
<evidence type="ECO:0000313" key="5">
    <source>
        <dbReference type="EMBL" id="KAG8561893.1"/>
    </source>
</evidence>
<evidence type="ECO:0000256" key="4">
    <source>
        <dbReference type="SAM" id="MobiDB-lite"/>
    </source>
</evidence>
<organism evidence="5 6">
    <name type="scientific">Engystomops pustulosus</name>
    <name type="common">Tungara frog</name>
    <name type="synonym">Physalaemus pustulosus</name>
    <dbReference type="NCBI Taxonomy" id="76066"/>
    <lineage>
        <taxon>Eukaryota</taxon>
        <taxon>Metazoa</taxon>
        <taxon>Chordata</taxon>
        <taxon>Craniata</taxon>
        <taxon>Vertebrata</taxon>
        <taxon>Euteleostomi</taxon>
        <taxon>Amphibia</taxon>
        <taxon>Batrachia</taxon>
        <taxon>Anura</taxon>
        <taxon>Neobatrachia</taxon>
        <taxon>Hyloidea</taxon>
        <taxon>Leptodactylidae</taxon>
        <taxon>Leiuperinae</taxon>
        <taxon>Engystomops</taxon>
    </lineage>
</organism>
<protein>
    <recommendedName>
        <fullName evidence="7">NRDE-2, necessary for RNA interference, domain containing</fullName>
    </recommendedName>
</protein>
<feature type="compositionally biased region" description="Polar residues" evidence="4">
    <location>
        <begin position="57"/>
        <end position="69"/>
    </location>
</feature>
<dbReference type="GO" id="GO:0031048">
    <property type="term" value="P:regulatory ncRNA-mediated heterochromatin formation"/>
    <property type="evidence" value="ECO:0007669"/>
    <property type="project" value="TreeGrafter"/>
</dbReference>
<dbReference type="CDD" id="cd22200">
    <property type="entry name" value="NRDE2_MID"/>
    <property type="match status" value="1"/>
</dbReference>
<dbReference type="SMART" id="SM00386">
    <property type="entry name" value="HAT"/>
    <property type="match status" value="4"/>
</dbReference>
<keyword evidence="3" id="KW-0539">Nucleus</keyword>
<gene>
    <name evidence="5" type="ORF">GDO81_015516</name>
</gene>
<keyword evidence="6" id="KW-1185">Reference proteome</keyword>
<name>A0AAV7ASX4_ENGPU</name>
<evidence type="ECO:0000256" key="2">
    <source>
        <dbReference type="ARBA" id="ARBA00009265"/>
    </source>
</evidence>
<evidence type="ECO:0000313" key="6">
    <source>
        <dbReference type="Proteomes" id="UP000824782"/>
    </source>
</evidence>
<proteinExistence type="inferred from homology"/>